<dbReference type="Pfam" id="PF00246">
    <property type="entry name" value="Peptidase_M14"/>
    <property type="match status" value="1"/>
</dbReference>
<keyword evidence="11" id="KW-1185">Reference proteome</keyword>
<gene>
    <name evidence="10" type="ORF">M72_13251</name>
</gene>
<dbReference type="GO" id="GO:0004181">
    <property type="term" value="F:metallocarboxypeptidase activity"/>
    <property type="evidence" value="ECO:0007669"/>
    <property type="project" value="InterPro"/>
</dbReference>
<dbReference type="GO" id="GO:0005615">
    <property type="term" value="C:extracellular space"/>
    <property type="evidence" value="ECO:0007669"/>
    <property type="project" value="TreeGrafter"/>
</dbReference>
<dbReference type="Proteomes" id="UP000049979">
    <property type="component" value="Unassembled WGS sequence"/>
</dbReference>
<dbReference type="InterPro" id="IPR000834">
    <property type="entry name" value="Peptidase_M14"/>
</dbReference>
<dbReference type="STRING" id="301302.ERS852420_01243"/>
<dbReference type="SUPFAM" id="SSF54106">
    <property type="entry name" value="LysM domain"/>
    <property type="match status" value="1"/>
</dbReference>
<feature type="domain" description="Peptidase M14" evidence="9">
    <location>
        <begin position="122"/>
        <end position="421"/>
    </location>
</feature>
<dbReference type="OrthoDB" id="9811296at2"/>
<dbReference type="SMART" id="SM00257">
    <property type="entry name" value="LysM"/>
    <property type="match status" value="1"/>
</dbReference>
<proteinExistence type="inferred from homology"/>
<evidence type="ECO:0000256" key="4">
    <source>
        <dbReference type="ARBA" id="ARBA00022801"/>
    </source>
</evidence>
<evidence type="ECO:0000256" key="3">
    <source>
        <dbReference type="ARBA" id="ARBA00022670"/>
    </source>
</evidence>
<dbReference type="PRINTS" id="PR00765">
    <property type="entry name" value="CRBOXYPTASEA"/>
</dbReference>
<evidence type="ECO:0000256" key="1">
    <source>
        <dbReference type="ARBA" id="ARBA00001947"/>
    </source>
</evidence>
<keyword evidence="3" id="KW-0645">Protease</keyword>
<feature type="domain" description="LysM" evidence="8">
    <location>
        <begin position="69"/>
        <end position="113"/>
    </location>
</feature>
<dbReference type="InterPro" id="IPR034274">
    <property type="entry name" value="ENP1_M14_CPD"/>
</dbReference>
<accession>A0A0M6WWS7</accession>
<comment type="cofactor">
    <cofactor evidence="1">
        <name>Zn(2+)</name>
        <dbReference type="ChEBI" id="CHEBI:29105"/>
    </cofactor>
</comment>
<dbReference type="InterPro" id="IPR018392">
    <property type="entry name" value="LysM"/>
</dbReference>
<dbReference type="Pfam" id="PF01476">
    <property type="entry name" value="LysM"/>
    <property type="match status" value="1"/>
</dbReference>
<dbReference type="Gene3D" id="3.40.630.10">
    <property type="entry name" value="Zn peptidases"/>
    <property type="match status" value="1"/>
</dbReference>
<dbReference type="PANTHER" id="PTHR11705">
    <property type="entry name" value="PROTEASE FAMILY M14 CARBOXYPEPTIDASE A,B"/>
    <property type="match status" value="1"/>
</dbReference>
<dbReference type="AlphaFoldDB" id="A0A0M6WWS7"/>
<evidence type="ECO:0000256" key="6">
    <source>
        <dbReference type="ARBA" id="ARBA00023049"/>
    </source>
</evidence>
<dbReference type="GO" id="GO:0006508">
    <property type="term" value="P:proteolysis"/>
    <property type="evidence" value="ECO:0007669"/>
    <property type="project" value="UniProtKB-KW"/>
</dbReference>
<evidence type="ECO:0000256" key="5">
    <source>
        <dbReference type="ARBA" id="ARBA00022833"/>
    </source>
</evidence>
<dbReference type="CDD" id="cd06229">
    <property type="entry name" value="M14_Endopeptidase_I"/>
    <property type="match status" value="1"/>
</dbReference>
<name>A0A0M6WWS7_9FIRM</name>
<dbReference type="GO" id="GO:0008270">
    <property type="term" value="F:zinc ion binding"/>
    <property type="evidence" value="ECO:0007669"/>
    <property type="project" value="InterPro"/>
</dbReference>
<dbReference type="RefSeq" id="WP_055068516.1">
    <property type="nucleotide sequence ID" value="NZ_CP173697.1"/>
</dbReference>
<dbReference type="CDD" id="cd00118">
    <property type="entry name" value="LysM"/>
    <property type="match status" value="1"/>
</dbReference>
<keyword evidence="6" id="KW-0482">Metalloprotease</keyword>
<dbReference type="SMART" id="SM00631">
    <property type="entry name" value="Zn_pept"/>
    <property type="match status" value="1"/>
</dbReference>
<reference evidence="11" key="1">
    <citation type="submission" date="2015-05" db="EMBL/GenBank/DDBJ databases">
        <authorList>
            <consortium name="Pathogen Informatics"/>
        </authorList>
    </citation>
    <scope>NUCLEOTIDE SEQUENCE [LARGE SCALE GENOMIC DNA]</scope>
    <source>
        <strain evidence="11">M72</strain>
    </source>
</reference>
<dbReference type="PANTHER" id="PTHR11705:SF143">
    <property type="entry name" value="SLL0236 PROTEIN"/>
    <property type="match status" value="1"/>
</dbReference>
<evidence type="ECO:0000313" key="10">
    <source>
        <dbReference type="EMBL" id="CRL41674.1"/>
    </source>
</evidence>
<evidence type="ECO:0000256" key="7">
    <source>
        <dbReference type="PROSITE-ProRule" id="PRU01379"/>
    </source>
</evidence>
<dbReference type="EMBL" id="CVRR01000048">
    <property type="protein sequence ID" value="CRL41674.1"/>
    <property type="molecule type" value="Genomic_DNA"/>
</dbReference>
<dbReference type="SUPFAM" id="SSF53187">
    <property type="entry name" value="Zn-dependent exopeptidases"/>
    <property type="match status" value="1"/>
</dbReference>
<protein>
    <submittedName>
        <fullName evidence="10">Gamma-D-glutamyl-(L)-meso-diaminopimelate peptidase I</fullName>
    </submittedName>
</protein>
<comment type="similarity">
    <text evidence="2 7">Belongs to the peptidase M14 family.</text>
</comment>
<evidence type="ECO:0000259" key="8">
    <source>
        <dbReference type="PROSITE" id="PS51782"/>
    </source>
</evidence>
<dbReference type="Gene3D" id="3.10.350.10">
    <property type="entry name" value="LysM domain"/>
    <property type="match status" value="1"/>
</dbReference>
<organism evidence="10 11">
    <name type="scientific">Roseburia faecis</name>
    <dbReference type="NCBI Taxonomy" id="301302"/>
    <lineage>
        <taxon>Bacteria</taxon>
        <taxon>Bacillati</taxon>
        <taxon>Bacillota</taxon>
        <taxon>Clostridia</taxon>
        <taxon>Lachnospirales</taxon>
        <taxon>Lachnospiraceae</taxon>
        <taxon>Roseburia</taxon>
    </lineage>
</organism>
<evidence type="ECO:0000256" key="2">
    <source>
        <dbReference type="ARBA" id="ARBA00005988"/>
    </source>
</evidence>
<dbReference type="PROSITE" id="PS52035">
    <property type="entry name" value="PEPTIDASE_M14"/>
    <property type="match status" value="1"/>
</dbReference>
<dbReference type="PROSITE" id="PS51782">
    <property type="entry name" value="LYSM"/>
    <property type="match status" value="1"/>
</dbReference>
<sequence>MKELYPGDQGIWVQYLQLALQRAGQQVMLDGIFGSKTCAAVEKVMGSSGKCAVKEAQWNRLLPFLRGYITHEVKAGDTFFSIAKMYDTTMERVMHANPGTDAGALQIGSTVVVPLNFPLVSGEVPYTSLLTGWIIEGLQARYPYLQVGTIGRSVMGTPLWSLQLGNGPVEVGYNASFHANESITTPVLLKFVERLLEAYADEHMYEELYPERLFEEYSLYLVPLVNPDGVDLVNGLLTEGFYYRRAVRIASGFPDIPFPDGWKANIQGVDLNLQFPAGWDMAKKIKFEQGYNRPAPRDYVGQTPLSVPESIAMFDFTRNHDFSLILAYHTQGEVIYWKYLDEEPEGARRIAEYFEKVSGYRIEETPAASGYAGYKDWFINFYDRPGYTIEAGLGENPLPMEQFSKIYKDNVGILLGGMTELE</sequence>
<keyword evidence="4" id="KW-0378">Hydrolase</keyword>
<dbReference type="InterPro" id="IPR036779">
    <property type="entry name" value="LysM_dom_sf"/>
</dbReference>
<keyword evidence="5" id="KW-0862">Zinc</keyword>
<feature type="active site" description="Proton donor/acceptor" evidence="7">
    <location>
        <position position="390"/>
    </location>
</feature>
<evidence type="ECO:0000313" key="11">
    <source>
        <dbReference type="Proteomes" id="UP000049979"/>
    </source>
</evidence>
<evidence type="ECO:0000259" key="9">
    <source>
        <dbReference type="PROSITE" id="PS52035"/>
    </source>
</evidence>